<dbReference type="GeneID" id="87858353"/>
<sequence>MRTDSMNEKLIDARSPLPTNESTGIKYSIRPIFRDSTCPLFFEPFLSFPFLSFPIFLFPNTSSFFYISNSTTTRSTTQPKKTAFSCSLGQPSTTTGQPANRPTRHPTQCALRCGPAELIRTTLFGKVRQPILFTSSRSSPTLLPSFLNFSQTCLLCPLLNAFSRQLCPSYTRSRN</sequence>
<name>A0AAE0JI55_9PEZI</name>
<protein>
    <submittedName>
        <fullName evidence="2">Uncharacterized protein</fullName>
    </submittedName>
</protein>
<feature type="region of interest" description="Disordered" evidence="1">
    <location>
        <begin position="81"/>
        <end position="106"/>
    </location>
</feature>
<feature type="compositionally biased region" description="Polar residues" evidence="1">
    <location>
        <begin position="81"/>
        <end position="100"/>
    </location>
</feature>
<evidence type="ECO:0000256" key="1">
    <source>
        <dbReference type="SAM" id="MobiDB-lite"/>
    </source>
</evidence>
<reference evidence="2" key="2">
    <citation type="submission" date="2023-06" db="EMBL/GenBank/DDBJ databases">
        <authorList>
            <consortium name="Lawrence Berkeley National Laboratory"/>
            <person name="Haridas S."/>
            <person name="Hensen N."/>
            <person name="Bonometti L."/>
            <person name="Westerberg I."/>
            <person name="Brannstrom I.O."/>
            <person name="Guillou S."/>
            <person name="Cros-Aarteil S."/>
            <person name="Calhoun S."/>
            <person name="Kuo A."/>
            <person name="Mondo S."/>
            <person name="Pangilinan J."/>
            <person name="Riley R."/>
            <person name="Labutti K."/>
            <person name="Andreopoulos B."/>
            <person name="Lipzen A."/>
            <person name="Chen C."/>
            <person name="Yanf M."/>
            <person name="Daum C."/>
            <person name="Ng V."/>
            <person name="Clum A."/>
            <person name="Steindorff A."/>
            <person name="Ohm R."/>
            <person name="Martin F."/>
            <person name="Silar P."/>
            <person name="Natvig D."/>
            <person name="Lalanne C."/>
            <person name="Gautier V."/>
            <person name="Ament-Velasquez S.L."/>
            <person name="Kruys A."/>
            <person name="Hutchinson M.I."/>
            <person name="Powell A.J."/>
            <person name="Barry K."/>
            <person name="Miller A.N."/>
            <person name="Grigoriev I.V."/>
            <person name="Debuchy R."/>
            <person name="Gladieux P."/>
            <person name="Thoren M.H."/>
            <person name="Johannesson H."/>
        </authorList>
    </citation>
    <scope>NUCLEOTIDE SEQUENCE</scope>
    <source>
        <strain evidence="2">CBS 560.94</strain>
    </source>
</reference>
<evidence type="ECO:0000313" key="2">
    <source>
        <dbReference type="EMBL" id="KAK3347899.1"/>
    </source>
</evidence>
<organism evidence="2 3">
    <name type="scientific">Neurospora tetraspora</name>
    <dbReference type="NCBI Taxonomy" id="94610"/>
    <lineage>
        <taxon>Eukaryota</taxon>
        <taxon>Fungi</taxon>
        <taxon>Dikarya</taxon>
        <taxon>Ascomycota</taxon>
        <taxon>Pezizomycotina</taxon>
        <taxon>Sordariomycetes</taxon>
        <taxon>Sordariomycetidae</taxon>
        <taxon>Sordariales</taxon>
        <taxon>Sordariaceae</taxon>
        <taxon>Neurospora</taxon>
    </lineage>
</organism>
<proteinExistence type="predicted"/>
<gene>
    <name evidence="2" type="ORF">B0H65DRAFT_158577</name>
</gene>
<dbReference type="EMBL" id="JAUEPP010000003">
    <property type="protein sequence ID" value="KAK3347899.1"/>
    <property type="molecule type" value="Genomic_DNA"/>
</dbReference>
<dbReference type="Proteomes" id="UP001278500">
    <property type="component" value="Unassembled WGS sequence"/>
</dbReference>
<keyword evidence="3" id="KW-1185">Reference proteome</keyword>
<comment type="caution">
    <text evidence="2">The sequence shown here is derived from an EMBL/GenBank/DDBJ whole genome shotgun (WGS) entry which is preliminary data.</text>
</comment>
<dbReference type="RefSeq" id="XP_062682981.1">
    <property type="nucleotide sequence ID" value="XM_062821199.1"/>
</dbReference>
<reference evidence="2" key="1">
    <citation type="journal article" date="2023" name="Mol. Phylogenet. Evol.">
        <title>Genome-scale phylogeny and comparative genomics of the fungal order Sordariales.</title>
        <authorList>
            <person name="Hensen N."/>
            <person name="Bonometti L."/>
            <person name="Westerberg I."/>
            <person name="Brannstrom I.O."/>
            <person name="Guillou S."/>
            <person name="Cros-Aarteil S."/>
            <person name="Calhoun S."/>
            <person name="Haridas S."/>
            <person name="Kuo A."/>
            <person name="Mondo S."/>
            <person name="Pangilinan J."/>
            <person name="Riley R."/>
            <person name="LaButti K."/>
            <person name="Andreopoulos B."/>
            <person name="Lipzen A."/>
            <person name="Chen C."/>
            <person name="Yan M."/>
            <person name="Daum C."/>
            <person name="Ng V."/>
            <person name="Clum A."/>
            <person name="Steindorff A."/>
            <person name="Ohm R.A."/>
            <person name="Martin F."/>
            <person name="Silar P."/>
            <person name="Natvig D.O."/>
            <person name="Lalanne C."/>
            <person name="Gautier V."/>
            <person name="Ament-Velasquez S.L."/>
            <person name="Kruys A."/>
            <person name="Hutchinson M.I."/>
            <person name="Powell A.J."/>
            <person name="Barry K."/>
            <person name="Miller A.N."/>
            <person name="Grigoriev I.V."/>
            <person name="Debuchy R."/>
            <person name="Gladieux P."/>
            <person name="Hiltunen Thoren M."/>
            <person name="Johannesson H."/>
        </authorList>
    </citation>
    <scope>NUCLEOTIDE SEQUENCE</scope>
    <source>
        <strain evidence="2">CBS 560.94</strain>
    </source>
</reference>
<accession>A0AAE0JI55</accession>
<dbReference type="AlphaFoldDB" id="A0AAE0JI55"/>
<evidence type="ECO:0000313" key="3">
    <source>
        <dbReference type="Proteomes" id="UP001278500"/>
    </source>
</evidence>